<dbReference type="Proteomes" id="UP000315215">
    <property type="component" value="Chromosome"/>
</dbReference>
<dbReference type="InterPro" id="IPR000182">
    <property type="entry name" value="GNAT_dom"/>
</dbReference>
<protein>
    <submittedName>
        <fullName evidence="2">GNAT family N-acetyltransferase</fullName>
    </submittedName>
</protein>
<feature type="domain" description="N-acetyltransferase" evidence="1">
    <location>
        <begin position="11"/>
        <end position="176"/>
    </location>
</feature>
<dbReference type="Pfam" id="PF13302">
    <property type="entry name" value="Acetyltransf_3"/>
    <property type="match status" value="1"/>
</dbReference>
<organism evidence="2 3">
    <name type="scientific">Radiobacillus deserti</name>
    <dbReference type="NCBI Taxonomy" id="2594883"/>
    <lineage>
        <taxon>Bacteria</taxon>
        <taxon>Bacillati</taxon>
        <taxon>Bacillota</taxon>
        <taxon>Bacilli</taxon>
        <taxon>Bacillales</taxon>
        <taxon>Bacillaceae</taxon>
        <taxon>Radiobacillus</taxon>
    </lineage>
</organism>
<keyword evidence="2" id="KW-0808">Transferase</keyword>
<dbReference type="EMBL" id="CP041666">
    <property type="protein sequence ID" value="QDP39901.1"/>
    <property type="molecule type" value="Genomic_DNA"/>
</dbReference>
<dbReference type="KEGG" id="aqt:FN924_06810"/>
<dbReference type="AlphaFoldDB" id="A0A516KES5"/>
<gene>
    <name evidence="2" type="ORF">FN924_06810</name>
</gene>
<proteinExistence type="predicted"/>
<dbReference type="SUPFAM" id="SSF55729">
    <property type="entry name" value="Acyl-CoA N-acyltransferases (Nat)"/>
    <property type="match status" value="1"/>
</dbReference>
<dbReference type="OrthoDB" id="9785602at2"/>
<dbReference type="InterPro" id="IPR016181">
    <property type="entry name" value="Acyl_CoA_acyltransferase"/>
</dbReference>
<dbReference type="Gene3D" id="3.40.630.30">
    <property type="match status" value="1"/>
</dbReference>
<dbReference type="RefSeq" id="WP_143892951.1">
    <property type="nucleotide sequence ID" value="NZ_CP041666.1"/>
</dbReference>
<name>A0A516KES5_9BACI</name>
<dbReference type="GO" id="GO:0005737">
    <property type="term" value="C:cytoplasm"/>
    <property type="evidence" value="ECO:0007669"/>
    <property type="project" value="TreeGrafter"/>
</dbReference>
<dbReference type="PANTHER" id="PTHR43792">
    <property type="entry name" value="GNAT FAMILY, PUTATIVE (AFU_ORTHOLOGUE AFUA_3G00765)-RELATED-RELATED"/>
    <property type="match status" value="1"/>
</dbReference>
<dbReference type="InterPro" id="IPR051531">
    <property type="entry name" value="N-acetyltransferase"/>
</dbReference>
<evidence type="ECO:0000313" key="3">
    <source>
        <dbReference type="Proteomes" id="UP000315215"/>
    </source>
</evidence>
<dbReference type="PANTHER" id="PTHR43792:SF9">
    <property type="entry name" value="RIBOSOMAL-PROTEIN-ALANINE ACETYLTRANSFERASE"/>
    <property type="match status" value="1"/>
</dbReference>
<evidence type="ECO:0000313" key="2">
    <source>
        <dbReference type="EMBL" id="QDP39901.1"/>
    </source>
</evidence>
<dbReference type="GO" id="GO:0008999">
    <property type="term" value="F:protein-N-terminal-alanine acetyltransferase activity"/>
    <property type="evidence" value="ECO:0007669"/>
    <property type="project" value="TreeGrafter"/>
</dbReference>
<accession>A0A516KES5</accession>
<dbReference type="PROSITE" id="PS51186">
    <property type="entry name" value="GNAT"/>
    <property type="match status" value="1"/>
</dbReference>
<evidence type="ECO:0000259" key="1">
    <source>
        <dbReference type="PROSITE" id="PS51186"/>
    </source>
</evidence>
<reference evidence="2 3" key="1">
    <citation type="submission" date="2019-07" db="EMBL/GenBank/DDBJ databases">
        <authorList>
            <person name="Li J."/>
        </authorList>
    </citation>
    <scope>NUCLEOTIDE SEQUENCE [LARGE SCALE GENOMIC DNA]</scope>
    <source>
        <strain evidence="2 3">TKL69</strain>
    </source>
</reference>
<keyword evidence="3" id="KW-1185">Reference proteome</keyword>
<sequence>MSFPLKDTNRLKLVQITHNHVDDYFAIMSQPIVTKYYGMDTLNEREQAVKIVESFQTNYDNKHGIRWGLIEKETSQFIGTIGLNNLSIRSKRAEIGYELHPDFWRKGFATEAIHSILNYAFYELGLYRIGAVTFPDNLASNQLLEKLGFRQEGLLRGYIFQDEQSHDANVYSILASEWESTSAL</sequence>